<feature type="non-terminal residue" evidence="4">
    <location>
        <position position="93"/>
    </location>
</feature>
<dbReference type="EMBL" id="VMBB01000723">
    <property type="protein sequence ID" value="MDR8263432.1"/>
    <property type="molecule type" value="Genomic_DNA"/>
</dbReference>
<dbReference type="Pfam" id="PF00497">
    <property type="entry name" value="SBP_bac_3"/>
    <property type="match status" value="1"/>
</dbReference>
<evidence type="ECO:0000256" key="1">
    <source>
        <dbReference type="ARBA" id="ARBA00010333"/>
    </source>
</evidence>
<dbReference type="Gene3D" id="3.40.190.10">
    <property type="entry name" value="Periplasmic binding protein-like II"/>
    <property type="match status" value="2"/>
</dbReference>
<name>A0ABD5DEI6_ACIBA</name>
<feature type="domain" description="Solute-binding protein family 3/N-terminal" evidence="3">
    <location>
        <begin position="7"/>
        <end position="63"/>
    </location>
</feature>
<evidence type="ECO:0000256" key="2">
    <source>
        <dbReference type="ARBA" id="ARBA00022729"/>
    </source>
</evidence>
<sequence>DKKLKQRHLKLHIVFVPVSRDNLFIALNEGKGDIAAANLTITPSREAQVDFAQPLYSNVKELLISGPASPKVDSQEQLSGQTVFVRRSSSYYD</sequence>
<dbReference type="SUPFAM" id="SSF53850">
    <property type="entry name" value="Periplasmic binding protein-like II"/>
    <property type="match status" value="1"/>
</dbReference>
<protein>
    <submittedName>
        <fullName evidence="4">Transporter substrate-binding domain-containing protein</fullName>
    </submittedName>
</protein>
<feature type="non-terminal residue" evidence="4">
    <location>
        <position position="1"/>
    </location>
</feature>
<comment type="caution">
    <text evidence="4">The sequence shown here is derived from an EMBL/GenBank/DDBJ whole genome shotgun (WGS) entry which is preliminary data.</text>
</comment>
<dbReference type="AlphaFoldDB" id="A0ABD5DEI6"/>
<organism evidence="4">
    <name type="scientific">Acinetobacter baumannii</name>
    <dbReference type="NCBI Taxonomy" id="470"/>
    <lineage>
        <taxon>Bacteria</taxon>
        <taxon>Pseudomonadati</taxon>
        <taxon>Pseudomonadota</taxon>
        <taxon>Gammaproteobacteria</taxon>
        <taxon>Moraxellales</taxon>
        <taxon>Moraxellaceae</taxon>
        <taxon>Acinetobacter</taxon>
        <taxon>Acinetobacter calcoaceticus/baumannii complex</taxon>
    </lineage>
</organism>
<keyword evidence="2" id="KW-0732">Signal</keyword>
<reference evidence="4" key="1">
    <citation type="submission" date="2019-07" db="EMBL/GenBank/DDBJ databases">
        <title>Biological characteristics of mucoid Acinetobacter baumannii from a general hospital in China.</title>
        <authorList>
            <person name="Hua X."/>
            <person name="Yu Y."/>
        </authorList>
    </citation>
    <scope>NUCLEOTIDE SEQUENCE [LARGE SCALE GENOMIC DNA]</scope>
    <source>
        <strain evidence="4">N41</strain>
    </source>
</reference>
<accession>A0ABD5DEI6</accession>
<evidence type="ECO:0000313" key="4">
    <source>
        <dbReference type="EMBL" id="MDR8263432.1"/>
    </source>
</evidence>
<gene>
    <name evidence="4" type="ORF">FPK87_23720</name>
</gene>
<dbReference type="PANTHER" id="PTHR35936">
    <property type="entry name" value="MEMBRANE-BOUND LYTIC MUREIN TRANSGLYCOSYLASE F"/>
    <property type="match status" value="1"/>
</dbReference>
<comment type="similarity">
    <text evidence="1">Belongs to the bacterial solute-binding protein 3 family.</text>
</comment>
<proteinExistence type="inferred from homology"/>
<dbReference type="InterPro" id="IPR001638">
    <property type="entry name" value="Solute-binding_3/MltF_N"/>
</dbReference>
<evidence type="ECO:0000259" key="3">
    <source>
        <dbReference type="Pfam" id="PF00497"/>
    </source>
</evidence>